<proteinExistence type="predicted"/>
<dbReference type="SUPFAM" id="SSF51984">
    <property type="entry name" value="MurCD N-terminal domain"/>
    <property type="match status" value="1"/>
</dbReference>
<dbReference type="Proteomes" id="UP000001578">
    <property type="component" value="Chromosome"/>
</dbReference>
<dbReference type="Gene3D" id="3.40.50.720">
    <property type="entry name" value="NAD(P)-binding Rossmann-like Domain"/>
    <property type="match status" value="1"/>
</dbReference>
<dbReference type="GO" id="GO:0016881">
    <property type="term" value="F:acid-amino acid ligase activity"/>
    <property type="evidence" value="ECO:0007669"/>
    <property type="project" value="InterPro"/>
</dbReference>
<sequence>MLNLKSPQALEEYVLKEKFHFIRIKASRMNNLAQILFDNGYEVQGSDIKEELFTQKN</sequence>
<evidence type="ECO:0000259" key="1">
    <source>
        <dbReference type="Pfam" id="PF01225"/>
    </source>
</evidence>
<dbReference type="HOGENOM" id="CLU_2990282_0_0_9"/>
<protein>
    <recommendedName>
        <fullName evidence="1">Mur ligase N-terminal catalytic domain-containing protein</fullName>
    </recommendedName>
</protein>
<feature type="domain" description="Mur ligase N-terminal catalytic" evidence="1">
    <location>
        <begin position="18"/>
        <end position="55"/>
    </location>
</feature>
<dbReference type="EMBL" id="CP000557">
    <property type="protein sequence ID" value="ABO67178.1"/>
    <property type="molecule type" value="Genomic_DNA"/>
</dbReference>
<organism evidence="2 3">
    <name type="scientific">Geobacillus thermodenitrificans (strain NG80-2)</name>
    <dbReference type="NCBI Taxonomy" id="420246"/>
    <lineage>
        <taxon>Bacteria</taxon>
        <taxon>Bacillati</taxon>
        <taxon>Bacillota</taxon>
        <taxon>Bacilli</taxon>
        <taxon>Bacillales</taxon>
        <taxon>Anoxybacillaceae</taxon>
        <taxon>Geobacillus</taxon>
    </lineage>
</organism>
<accession>A4IPC4</accession>
<name>A4IPC4_GEOTN</name>
<dbReference type="InterPro" id="IPR000713">
    <property type="entry name" value="Mur_ligase_N"/>
</dbReference>
<reference evidence="2 3" key="1">
    <citation type="journal article" date="2007" name="Proc. Natl. Acad. Sci. U.S.A.">
        <title>Genome and proteome of long-chain alkane degrading Geobacillus thermodenitrificans NG80-2 isolated from a deep-subsurface oil reservoir.</title>
        <authorList>
            <person name="Feng L."/>
            <person name="Wang W."/>
            <person name="Cheng J."/>
            <person name="Ren Y."/>
            <person name="Zhao G."/>
            <person name="Gao C."/>
            <person name="Tang Y."/>
            <person name="Liu X."/>
            <person name="Han W."/>
            <person name="Peng X."/>
            <person name="Liu R."/>
            <person name="Wang L."/>
        </authorList>
    </citation>
    <scope>NUCLEOTIDE SEQUENCE [LARGE SCALE GENOMIC DNA]</scope>
    <source>
        <strain evidence="2 3">NG80-2</strain>
    </source>
</reference>
<evidence type="ECO:0000313" key="2">
    <source>
        <dbReference type="EMBL" id="ABO67178.1"/>
    </source>
</evidence>
<dbReference type="KEGG" id="gtn:GTNG_1818"/>
<dbReference type="AlphaFoldDB" id="A4IPC4"/>
<dbReference type="Pfam" id="PF01225">
    <property type="entry name" value="Mur_ligase"/>
    <property type="match status" value="1"/>
</dbReference>
<evidence type="ECO:0000313" key="3">
    <source>
        <dbReference type="Proteomes" id="UP000001578"/>
    </source>
</evidence>
<gene>
    <name evidence="2" type="ordered locus">GTNG_1818</name>
</gene>